<evidence type="ECO:0000256" key="1">
    <source>
        <dbReference type="SAM" id="MobiDB-lite"/>
    </source>
</evidence>
<sequence length="119" mass="13324">MKWICINQNDDREIQGCESEFNRGSSASEELNSRPTCDMASKAKSEPVDLSCGRSTGRDGGVGGREESSDEYELDLEREEEEEVELRELLDDFLDREDSYGCVFSHTKVGVDFGTRLGS</sequence>
<feature type="region of interest" description="Disordered" evidence="1">
    <location>
        <begin position="20"/>
        <end position="81"/>
    </location>
</feature>
<dbReference type="AlphaFoldDB" id="A0A2R6QBE3"/>
<name>A0A2R6QBE3_9APHY</name>
<organism evidence="2 3">
    <name type="scientific">Hermanssonia centrifuga</name>
    <dbReference type="NCBI Taxonomy" id="98765"/>
    <lineage>
        <taxon>Eukaryota</taxon>
        <taxon>Fungi</taxon>
        <taxon>Dikarya</taxon>
        <taxon>Basidiomycota</taxon>
        <taxon>Agaricomycotina</taxon>
        <taxon>Agaricomycetes</taxon>
        <taxon>Polyporales</taxon>
        <taxon>Meruliaceae</taxon>
        <taxon>Hermanssonia</taxon>
    </lineage>
</organism>
<comment type="caution">
    <text evidence="2">The sequence shown here is derived from an EMBL/GenBank/DDBJ whole genome shotgun (WGS) entry which is preliminary data.</text>
</comment>
<feature type="compositionally biased region" description="Acidic residues" evidence="1">
    <location>
        <begin position="68"/>
        <end position="81"/>
    </location>
</feature>
<evidence type="ECO:0000313" key="3">
    <source>
        <dbReference type="Proteomes" id="UP000186601"/>
    </source>
</evidence>
<reference evidence="2 3" key="1">
    <citation type="submission" date="2018-02" db="EMBL/GenBank/DDBJ databases">
        <title>Genome sequence of the basidiomycete white-rot fungus Phlebia centrifuga.</title>
        <authorList>
            <person name="Granchi Z."/>
            <person name="Peng M."/>
            <person name="de Vries R.P."/>
            <person name="Hilden K."/>
            <person name="Makela M.R."/>
            <person name="Grigoriev I."/>
            <person name="Riley R."/>
        </authorList>
    </citation>
    <scope>NUCLEOTIDE SEQUENCE [LARGE SCALE GENOMIC DNA]</scope>
    <source>
        <strain evidence="2 3">FBCC195</strain>
    </source>
</reference>
<dbReference type="EMBL" id="MLYV02000371">
    <property type="protein sequence ID" value="PSS05435.1"/>
    <property type="molecule type" value="Genomic_DNA"/>
</dbReference>
<proteinExistence type="predicted"/>
<keyword evidence="3" id="KW-1185">Reference proteome</keyword>
<gene>
    <name evidence="2" type="ORF">PHLCEN_2v3815</name>
</gene>
<accession>A0A2R6QBE3</accession>
<feature type="compositionally biased region" description="Polar residues" evidence="1">
    <location>
        <begin position="22"/>
        <end position="35"/>
    </location>
</feature>
<dbReference type="Proteomes" id="UP000186601">
    <property type="component" value="Unassembled WGS sequence"/>
</dbReference>
<evidence type="ECO:0000313" key="2">
    <source>
        <dbReference type="EMBL" id="PSS05435.1"/>
    </source>
</evidence>
<protein>
    <submittedName>
        <fullName evidence="2">Uncharacterized protein</fullName>
    </submittedName>
</protein>